<accession>A0A2H3CZV9</accession>
<protein>
    <submittedName>
        <fullName evidence="2">Uncharacterized protein</fullName>
    </submittedName>
</protein>
<dbReference type="AlphaFoldDB" id="A0A2H3CZV9"/>
<evidence type="ECO:0000313" key="3">
    <source>
        <dbReference type="Proteomes" id="UP000217790"/>
    </source>
</evidence>
<dbReference type="EMBL" id="KZ293681">
    <property type="protein sequence ID" value="PBK87024.1"/>
    <property type="molecule type" value="Genomic_DNA"/>
</dbReference>
<dbReference type="InParanoid" id="A0A2H3CZV9"/>
<dbReference type="OrthoDB" id="2154985at2759"/>
<organism evidence="2 3">
    <name type="scientific">Armillaria gallica</name>
    <name type="common">Bulbous honey fungus</name>
    <name type="synonym">Armillaria bulbosa</name>
    <dbReference type="NCBI Taxonomy" id="47427"/>
    <lineage>
        <taxon>Eukaryota</taxon>
        <taxon>Fungi</taxon>
        <taxon>Dikarya</taxon>
        <taxon>Basidiomycota</taxon>
        <taxon>Agaricomycotina</taxon>
        <taxon>Agaricomycetes</taxon>
        <taxon>Agaricomycetidae</taxon>
        <taxon>Agaricales</taxon>
        <taxon>Marasmiineae</taxon>
        <taxon>Physalacriaceae</taxon>
        <taxon>Armillaria</taxon>
    </lineage>
</organism>
<reference evidence="3" key="1">
    <citation type="journal article" date="2017" name="Nat. Ecol. Evol.">
        <title>Genome expansion and lineage-specific genetic innovations in the forest pathogenic fungi Armillaria.</title>
        <authorList>
            <person name="Sipos G."/>
            <person name="Prasanna A.N."/>
            <person name="Walter M.C."/>
            <person name="O'Connor E."/>
            <person name="Balint B."/>
            <person name="Krizsan K."/>
            <person name="Kiss B."/>
            <person name="Hess J."/>
            <person name="Varga T."/>
            <person name="Slot J."/>
            <person name="Riley R."/>
            <person name="Boka B."/>
            <person name="Rigling D."/>
            <person name="Barry K."/>
            <person name="Lee J."/>
            <person name="Mihaltcheva S."/>
            <person name="LaButti K."/>
            <person name="Lipzen A."/>
            <person name="Waldron R."/>
            <person name="Moloney N.M."/>
            <person name="Sperisen C."/>
            <person name="Kredics L."/>
            <person name="Vagvoelgyi C."/>
            <person name="Patrignani A."/>
            <person name="Fitzpatrick D."/>
            <person name="Nagy I."/>
            <person name="Doyle S."/>
            <person name="Anderson J.B."/>
            <person name="Grigoriev I.V."/>
            <person name="Gueldener U."/>
            <person name="Muensterkoetter M."/>
            <person name="Nagy L.G."/>
        </authorList>
    </citation>
    <scope>NUCLEOTIDE SEQUENCE [LARGE SCALE GENOMIC DNA]</scope>
    <source>
        <strain evidence="3">Ar21-2</strain>
    </source>
</reference>
<evidence type="ECO:0000256" key="1">
    <source>
        <dbReference type="SAM" id="MobiDB-lite"/>
    </source>
</evidence>
<gene>
    <name evidence="2" type="ORF">ARMGADRAFT_1086150</name>
</gene>
<proteinExistence type="predicted"/>
<keyword evidence="3" id="KW-1185">Reference proteome</keyword>
<evidence type="ECO:0000313" key="2">
    <source>
        <dbReference type="EMBL" id="PBK87024.1"/>
    </source>
</evidence>
<feature type="region of interest" description="Disordered" evidence="1">
    <location>
        <begin position="1"/>
        <end position="35"/>
    </location>
</feature>
<dbReference type="Proteomes" id="UP000217790">
    <property type="component" value="Unassembled WGS sequence"/>
</dbReference>
<name>A0A2H3CZV9_ARMGA</name>
<sequence length="90" mass="10169">MGMESAKMEEAAKSLALSEAGSRKQMKATKSKTNETLPPGIEWEVVNADSVMLLRKDMHWFQQIIYEIPFDRFGFANLFMTAFPNGLDGH</sequence>
<feature type="compositionally biased region" description="Basic and acidic residues" evidence="1">
    <location>
        <begin position="1"/>
        <end position="12"/>
    </location>
</feature>